<sequence>MGGSNNASDKFHELPKNFDISFLDKLAEEKTVIILGVPRQEKANEVDCLFLNKFLESATEQSGKLHFISLQSFGFEDWTPGKHPEQRLLTESARFKLANLIKNVIEIKCNKFVRDAYLDVVDVNTDLEVNFVESSEKWPHEEEFSIFEFSTASKSNVTVSDNDEASVTYRKTYQCFSVHDECDADLADTEMETVNENKSGASVTDAPTNAERIAELGININPDLPDSSKRKMETVVVEFEEMFLTKEDIFGSNASLSSVSETSTEIGTNEGSVAPVTERGDPHMFKICKSEEEPAACGTQEGYLYIIQILPMKFVSYIVTNGKNDHFDHQVIGIDASKLLHQNSSWRRLPLKDWRFRRKFDPG</sequence>
<comment type="caution">
    <text evidence="1">The sequence shown here is derived from an EMBL/GenBank/DDBJ whole genome shotgun (WGS) entry which is preliminary data.</text>
</comment>
<organism evidence="1 2">
    <name type="scientific">Bemisia tabaci</name>
    <name type="common">Sweetpotato whitefly</name>
    <name type="synonym">Aleurodes tabaci</name>
    <dbReference type="NCBI Taxonomy" id="7038"/>
    <lineage>
        <taxon>Eukaryota</taxon>
        <taxon>Metazoa</taxon>
        <taxon>Ecdysozoa</taxon>
        <taxon>Arthropoda</taxon>
        <taxon>Hexapoda</taxon>
        <taxon>Insecta</taxon>
        <taxon>Pterygota</taxon>
        <taxon>Neoptera</taxon>
        <taxon>Paraneoptera</taxon>
        <taxon>Hemiptera</taxon>
        <taxon>Sternorrhyncha</taxon>
        <taxon>Aleyrodoidea</taxon>
        <taxon>Aleyrodidae</taxon>
        <taxon>Aleyrodinae</taxon>
        <taxon>Bemisia</taxon>
    </lineage>
</organism>
<proteinExistence type="predicted"/>
<keyword evidence="2" id="KW-1185">Reference proteome</keyword>
<protein>
    <submittedName>
        <fullName evidence="1">Uncharacterized protein</fullName>
    </submittedName>
</protein>
<accession>A0AAI8UUY6</accession>
<dbReference type="Proteomes" id="UP001152759">
    <property type="component" value="Unassembled WGS sequence"/>
</dbReference>
<evidence type="ECO:0000313" key="1">
    <source>
        <dbReference type="EMBL" id="CAH0747008.1"/>
    </source>
</evidence>
<dbReference type="AlphaFoldDB" id="A0AAI8UUY6"/>
<evidence type="ECO:0000313" key="2">
    <source>
        <dbReference type="Proteomes" id="UP001152759"/>
    </source>
</evidence>
<name>A0AAI8UUY6_BEMTA</name>
<dbReference type="EMBL" id="CAKKNF020000019">
    <property type="protein sequence ID" value="CAH0747008.1"/>
    <property type="molecule type" value="Genomic_DNA"/>
</dbReference>
<gene>
    <name evidence="1" type="ORF">BEMITA_LOCUS124</name>
</gene>
<reference evidence="1" key="1">
    <citation type="submission" date="2021-12" db="EMBL/GenBank/DDBJ databases">
        <authorList>
            <person name="King R."/>
        </authorList>
    </citation>
    <scope>NUCLEOTIDE SEQUENCE</scope>
</reference>